<dbReference type="EC" id="3.1.26.4" evidence="2"/>
<dbReference type="Pfam" id="PF08284">
    <property type="entry name" value="RVP_2"/>
    <property type="match status" value="1"/>
</dbReference>
<dbReference type="InterPro" id="IPR000477">
    <property type="entry name" value="RT_dom"/>
</dbReference>
<dbReference type="InterPro" id="IPR021109">
    <property type="entry name" value="Peptidase_aspartic_dom_sf"/>
</dbReference>
<dbReference type="Pfam" id="PF00078">
    <property type="entry name" value="RVT_1"/>
    <property type="match status" value="1"/>
</dbReference>
<dbReference type="FunFam" id="3.30.70.270:FF:000026">
    <property type="entry name" value="Transposon Ty3-G Gag-Pol polyprotein"/>
    <property type="match status" value="1"/>
</dbReference>
<gene>
    <name evidence="10" type="ORF">C0J50_10790</name>
</gene>
<protein>
    <recommendedName>
        <fullName evidence="2">ribonuclease H</fullName>
        <ecNumber evidence="2">3.1.26.4</ecNumber>
    </recommendedName>
</protein>
<evidence type="ECO:0000256" key="6">
    <source>
        <dbReference type="ARBA" id="ARBA00022759"/>
    </source>
</evidence>
<comment type="similarity">
    <text evidence="1">Belongs to the beta type-B retroviral polymerase family. HERV class-II K(HML-2) pol subfamily.</text>
</comment>
<keyword evidence="6" id="KW-0255">Endonuclease</keyword>
<dbReference type="CDD" id="cd09274">
    <property type="entry name" value="RNase_HI_RT_Ty3"/>
    <property type="match status" value="1"/>
</dbReference>
<dbReference type="EMBL" id="MU555122">
    <property type="protein sequence ID" value="KAI5615365.1"/>
    <property type="molecule type" value="Genomic_DNA"/>
</dbReference>
<keyword evidence="7" id="KW-0511">Multifunctional enzyme</keyword>
<dbReference type="Proteomes" id="UP001205998">
    <property type="component" value="Unassembled WGS sequence"/>
</dbReference>
<dbReference type="PROSITE" id="PS50878">
    <property type="entry name" value="RT_POL"/>
    <property type="match status" value="1"/>
</dbReference>
<dbReference type="SUPFAM" id="SSF56672">
    <property type="entry name" value="DNA/RNA polymerases"/>
    <property type="match status" value="1"/>
</dbReference>
<sequence>MVTLVTPALSLSAVALVDLGSAGNFISQACLERLQLRRQRGSQELAVQTIQGRPLGKGKVKYCAPLIVLQVGVLHQEEIQLLVLEDSTVDVILGCPWLAKHSPICSWDPCDILEWGPACRQKCLLPLPTPIHKTLTLAATKVEGAPQPVQVDVPQEYQAFSDVFSEKAATLLPPHRPWDCAIDLVPGAKLPKARVYPLSAPEHKAMESYIQQALRQGFITQSSSPAASSFFFVSKKDGGLRPCIDYRALNAVIFPLPYPLPLVPAALEDLCEARIFTKLDLRSAYNLVRIRKGDEWKTAFITPSGHYEYRVMPYGLSIAPAVFQNFMNEVFRPFLHRFVIVYIDDILVYSRMLREHHQQVTQILALLQKHQLYLNLPKCEFHRSEIQFLGYVINAAGIRMDERKVAAVRDWPVPASIKELQRFLGFANFYRRFIGGFSLVSAPLTSLLRGKAKTLSWTPEAQRAFEELRKRFCAAPLLRHPDPQLPFIVEVDASSTGVGATLSQQAGTPPRLHPCAYFSKKLSPAEQNYDIGNRELLAIKLALEEWRHWLEGAAHPFMVITDHKNLQYLREAKRLNPRQAQWALFFTRFKFSITYRPTDKEL</sequence>
<feature type="chain" id="PRO_5042198210" description="ribonuclease H" evidence="8">
    <location>
        <begin position="23"/>
        <end position="602"/>
    </location>
</feature>
<dbReference type="AlphaFoldDB" id="A0AAD5AG74"/>
<evidence type="ECO:0000259" key="9">
    <source>
        <dbReference type="PROSITE" id="PS50878"/>
    </source>
</evidence>
<dbReference type="Gene3D" id="3.10.10.10">
    <property type="entry name" value="HIV Type 1 Reverse Transcriptase, subunit A, domain 1"/>
    <property type="match status" value="1"/>
</dbReference>
<dbReference type="GO" id="GO:0004523">
    <property type="term" value="F:RNA-DNA hybrid ribonuclease activity"/>
    <property type="evidence" value="ECO:0007669"/>
    <property type="project" value="UniProtKB-EC"/>
</dbReference>
<evidence type="ECO:0000256" key="2">
    <source>
        <dbReference type="ARBA" id="ARBA00012180"/>
    </source>
</evidence>
<keyword evidence="5" id="KW-0540">Nuclease</keyword>
<comment type="caution">
    <text evidence="10">The sequence shown here is derived from an EMBL/GenBank/DDBJ whole genome shotgun (WGS) entry which is preliminary data.</text>
</comment>
<organism evidence="10 11">
    <name type="scientific">Silurus asotus</name>
    <name type="common">Amur catfish</name>
    <name type="synonym">Parasilurus asotus</name>
    <dbReference type="NCBI Taxonomy" id="30991"/>
    <lineage>
        <taxon>Eukaryota</taxon>
        <taxon>Metazoa</taxon>
        <taxon>Chordata</taxon>
        <taxon>Craniata</taxon>
        <taxon>Vertebrata</taxon>
        <taxon>Euteleostomi</taxon>
        <taxon>Actinopterygii</taxon>
        <taxon>Neopterygii</taxon>
        <taxon>Teleostei</taxon>
        <taxon>Ostariophysi</taxon>
        <taxon>Siluriformes</taxon>
        <taxon>Siluridae</taxon>
        <taxon>Silurus</taxon>
    </lineage>
</organism>
<reference evidence="10" key="1">
    <citation type="submission" date="2018-07" db="EMBL/GenBank/DDBJ databases">
        <title>Comparative genomics of catfishes provides insights into carnivory and benthic adaptation.</title>
        <authorList>
            <person name="Zhang Y."/>
            <person name="Wang D."/>
            <person name="Peng Z."/>
            <person name="Zheng S."/>
            <person name="Shao F."/>
            <person name="Tao W."/>
        </authorList>
    </citation>
    <scope>NUCLEOTIDE SEQUENCE</scope>
    <source>
        <strain evidence="10">Chongqing</strain>
    </source>
</reference>
<keyword evidence="11" id="KW-1185">Reference proteome</keyword>
<dbReference type="Pfam" id="PF17919">
    <property type="entry name" value="RT_RNaseH_2"/>
    <property type="match status" value="1"/>
</dbReference>
<keyword evidence="3" id="KW-0808">Transferase</keyword>
<dbReference type="InterPro" id="IPR050951">
    <property type="entry name" value="Retrovirus_Pol_polyprotein"/>
</dbReference>
<evidence type="ECO:0000256" key="7">
    <source>
        <dbReference type="ARBA" id="ARBA00023268"/>
    </source>
</evidence>
<dbReference type="InterPro" id="IPR043128">
    <property type="entry name" value="Rev_trsase/Diguanyl_cyclase"/>
</dbReference>
<dbReference type="Gene3D" id="3.30.70.270">
    <property type="match status" value="2"/>
</dbReference>
<dbReference type="PANTHER" id="PTHR37984:SF5">
    <property type="entry name" value="PROTEIN NYNRIN-LIKE"/>
    <property type="match status" value="1"/>
</dbReference>
<dbReference type="Gene3D" id="2.40.70.10">
    <property type="entry name" value="Acid Proteases"/>
    <property type="match status" value="1"/>
</dbReference>
<evidence type="ECO:0000256" key="5">
    <source>
        <dbReference type="ARBA" id="ARBA00022722"/>
    </source>
</evidence>
<proteinExistence type="inferred from homology"/>
<evidence type="ECO:0000256" key="8">
    <source>
        <dbReference type="SAM" id="SignalP"/>
    </source>
</evidence>
<dbReference type="InterPro" id="IPR041577">
    <property type="entry name" value="RT_RNaseH_2"/>
</dbReference>
<evidence type="ECO:0000313" key="10">
    <source>
        <dbReference type="EMBL" id="KAI5615365.1"/>
    </source>
</evidence>
<accession>A0AAD5AG74</accession>
<dbReference type="CDD" id="cd01647">
    <property type="entry name" value="RT_LTR"/>
    <property type="match status" value="1"/>
</dbReference>
<name>A0AAD5AG74_SILAS</name>
<evidence type="ECO:0000256" key="4">
    <source>
        <dbReference type="ARBA" id="ARBA00022695"/>
    </source>
</evidence>
<dbReference type="InterPro" id="IPR043502">
    <property type="entry name" value="DNA/RNA_pol_sf"/>
</dbReference>
<feature type="signal peptide" evidence="8">
    <location>
        <begin position="1"/>
        <end position="22"/>
    </location>
</feature>
<evidence type="ECO:0000256" key="3">
    <source>
        <dbReference type="ARBA" id="ARBA00022679"/>
    </source>
</evidence>
<evidence type="ECO:0000256" key="1">
    <source>
        <dbReference type="ARBA" id="ARBA00010879"/>
    </source>
</evidence>
<evidence type="ECO:0000313" key="11">
    <source>
        <dbReference type="Proteomes" id="UP001205998"/>
    </source>
</evidence>
<keyword evidence="8" id="KW-0732">Signal</keyword>
<keyword evidence="4" id="KW-0548">Nucleotidyltransferase</keyword>
<dbReference type="PANTHER" id="PTHR37984">
    <property type="entry name" value="PROTEIN CBG26694"/>
    <property type="match status" value="1"/>
</dbReference>
<feature type="domain" description="Reverse transcriptase" evidence="9">
    <location>
        <begin position="214"/>
        <end position="393"/>
    </location>
</feature>
<dbReference type="CDD" id="cd00303">
    <property type="entry name" value="retropepsin_like"/>
    <property type="match status" value="1"/>
</dbReference>
<dbReference type="GO" id="GO:0016779">
    <property type="term" value="F:nucleotidyltransferase activity"/>
    <property type="evidence" value="ECO:0007669"/>
    <property type="project" value="UniProtKB-KW"/>
</dbReference>
<keyword evidence="6" id="KW-0378">Hydrolase</keyword>